<organism evidence="1 2">
    <name type="scientific">Methylobrevis pamukkalensis</name>
    <dbReference type="NCBI Taxonomy" id="1439726"/>
    <lineage>
        <taxon>Bacteria</taxon>
        <taxon>Pseudomonadati</taxon>
        <taxon>Pseudomonadota</taxon>
        <taxon>Alphaproteobacteria</taxon>
        <taxon>Hyphomicrobiales</taxon>
        <taxon>Pleomorphomonadaceae</taxon>
        <taxon>Methylobrevis</taxon>
    </lineage>
</organism>
<comment type="caution">
    <text evidence="1">The sequence shown here is derived from an EMBL/GenBank/DDBJ whole genome shotgun (WGS) entry which is preliminary data.</text>
</comment>
<dbReference type="Proteomes" id="UP000094622">
    <property type="component" value="Unassembled WGS sequence"/>
</dbReference>
<keyword evidence="2" id="KW-1185">Reference proteome</keyword>
<protein>
    <recommendedName>
        <fullName evidence="3">DUF721 domain-containing protein</fullName>
    </recommendedName>
</protein>
<accession>A0A1E3GVG0</accession>
<name>A0A1E3GVG0_9HYPH</name>
<evidence type="ECO:0008006" key="3">
    <source>
        <dbReference type="Google" id="ProtNLM"/>
    </source>
</evidence>
<proteinExistence type="predicted"/>
<dbReference type="EMBL" id="MCRJ01000197">
    <property type="protein sequence ID" value="ODN68027.1"/>
    <property type="molecule type" value="Genomic_DNA"/>
</dbReference>
<dbReference type="AlphaFoldDB" id="A0A1E3GVG0"/>
<evidence type="ECO:0000313" key="1">
    <source>
        <dbReference type="EMBL" id="ODN68027.1"/>
    </source>
</evidence>
<sequence length="102" mass="11087">MEAATAEPALLTLRCTGAVALRLQHDLPLVIERINTFFGWRAIGRVRLLQMPLHRRPAPVRPKAGPLSSEAAVRVEEACAGIADDGLREAVARLGRAVATRR</sequence>
<evidence type="ECO:0000313" key="2">
    <source>
        <dbReference type="Proteomes" id="UP000094622"/>
    </source>
</evidence>
<gene>
    <name evidence="1" type="ORF">A6302_04342</name>
</gene>
<reference evidence="1 2" key="1">
    <citation type="submission" date="2016-07" db="EMBL/GenBank/DDBJ databases">
        <title>Draft Genome Sequence of Methylobrevis pamukkalensis PK2.</title>
        <authorList>
            <person name="Vasilenko O.V."/>
            <person name="Doronina N.V."/>
            <person name="Shmareva M.N."/>
            <person name="Tarlachkov S.V."/>
            <person name="Mustakhimov I."/>
            <person name="Trotsenko Y.A."/>
        </authorList>
    </citation>
    <scope>NUCLEOTIDE SEQUENCE [LARGE SCALE GENOMIC DNA]</scope>
    <source>
        <strain evidence="1 2">PK2</strain>
    </source>
</reference>